<comment type="caution">
    <text evidence="2">The sequence shown here is derived from an EMBL/GenBank/DDBJ whole genome shotgun (WGS) entry which is preliminary data.</text>
</comment>
<feature type="chain" id="PRO_5044867960" evidence="1">
    <location>
        <begin position="21"/>
        <end position="154"/>
    </location>
</feature>
<protein>
    <submittedName>
        <fullName evidence="2">Uncharacterized protein</fullName>
    </submittedName>
</protein>
<evidence type="ECO:0000313" key="2">
    <source>
        <dbReference type="EMBL" id="KAK7469519.1"/>
    </source>
</evidence>
<proteinExistence type="predicted"/>
<organism evidence="2 3">
    <name type="scientific">Batillaria attramentaria</name>
    <dbReference type="NCBI Taxonomy" id="370345"/>
    <lineage>
        <taxon>Eukaryota</taxon>
        <taxon>Metazoa</taxon>
        <taxon>Spiralia</taxon>
        <taxon>Lophotrochozoa</taxon>
        <taxon>Mollusca</taxon>
        <taxon>Gastropoda</taxon>
        <taxon>Caenogastropoda</taxon>
        <taxon>Sorbeoconcha</taxon>
        <taxon>Cerithioidea</taxon>
        <taxon>Batillariidae</taxon>
        <taxon>Batillaria</taxon>
    </lineage>
</organism>
<reference evidence="2 3" key="1">
    <citation type="journal article" date="2023" name="Sci. Data">
        <title>Genome assembly of the Korean intertidal mud-creeper Batillaria attramentaria.</title>
        <authorList>
            <person name="Patra A.K."/>
            <person name="Ho P.T."/>
            <person name="Jun S."/>
            <person name="Lee S.J."/>
            <person name="Kim Y."/>
            <person name="Won Y.J."/>
        </authorList>
    </citation>
    <scope>NUCLEOTIDE SEQUENCE [LARGE SCALE GENOMIC DNA]</scope>
    <source>
        <strain evidence="2">Wonlab-2016</strain>
    </source>
</reference>
<feature type="signal peptide" evidence="1">
    <location>
        <begin position="1"/>
        <end position="20"/>
    </location>
</feature>
<accession>A0ABD0JBP5</accession>
<dbReference type="Proteomes" id="UP001519460">
    <property type="component" value="Unassembled WGS sequence"/>
</dbReference>
<sequence length="154" mass="17287">MQLLAYVTIFLMLIRNHALAKAIAPKRYHDPKLLELVWEVEEPKDVRHNSDSTSVGSELEKLLAVALRKMRTASDEPQSSQTQDVWLEEGRQALNGGYTARLVANDGGVQTVDGTGQELRQNRLRRVDRTFRSCLGHGGIGGINRLCDPRRLKP</sequence>
<name>A0ABD0JBP5_9CAEN</name>
<dbReference type="AlphaFoldDB" id="A0ABD0JBP5"/>
<keyword evidence="1" id="KW-0732">Signal</keyword>
<keyword evidence="3" id="KW-1185">Reference proteome</keyword>
<dbReference type="EMBL" id="JACVVK020000514">
    <property type="protein sequence ID" value="KAK7469519.1"/>
    <property type="molecule type" value="Genomic_DNA"/>
</dbReference>
<gene>
    <name evidence="2" type="ORF">BaRGS_00036465</name>
</gene>
<evidence type="ECO:0000256" key="1">
    <source>
        <dbReference type="SAM" id="SignalP"/>
    </source>
</evidence>
<evidence type="ECO:0000313" key="3">
    <source>
        <dbReference type="Proteomes" id="UP001519460"/>
    </source>
</evidence>